<dbReference type="InParanoid" id="S8E201"/>
<dbReference type="HOGENOM" id="CLU_037432_0_0_1"/>
<feature type="region of interest" description="Disordered" evidence="1">
    <location>
        <begin position="277"/>
        <end position="495"/>
    </location>
</feature>
<dbReference type="eggNOG" id="ENOG502SNK5">
    <property type="taxonomic scope" value="Eukaryota"/>
</dbReference>
<dbReference type="Proteomes" id="UP000015241">
    <property type="component" value="Unassembled WGS sequence"/>
</dbReference>
<feature type="compositionally biased region" description="Basic and acidic residues" evidence="1">
    <location>
        <begin position="468"/>
        <end position="480"/>
    </location>
</feature>
<accession>S8E201</accession>
<evidence type="ECO:0000313" key="2">
    <source>
        <dbReference type="EMBL" id="EPS98777.1"/>
    </source>
</evidence>
<sequence>MVFGLFSRKPPPPPPASIPLPPSPSPSKADLHPPGPSKQAQTQLRTPSPSIDSASLIHGAAQSPSPAAHMARLSVEDGARQGSPTRQAGPSTSARILTQPAFVPPEATIDSLTTHIKTIPAKTLHSYVLSRIPHTPEHLLPALATFFAELAPPEKLHCVRCHKDYVEVENNDRSCLVAHDDESAEVERVGRGTKSARAPGDLGTTYETIWGCCGKVTEGNGDQGPPDGWCYEGKHTTDIKRARFRADSTPTNDKLVSCLRRNCHGIRDQLPRASLRKRRREVNLKEASTEEEDASDGEADSGVDEILGRTKEKKGRSKGKERAKNDENEQMDVDDNASRAGSVRGRGRGRPPKSATTTPSGAAPKRRGRPSKAKAPEATDVDGVDADVDDTMSVRSSVAPTTTPKRRYRKPKSKAYVDDSDADMRVEDSELERARDRERKEKGPRTRSQSRTRGAEGAGKPKSKARKMRDENAAEARATGDEDEELPKKKRKTAP</sequence>
<feature type="compositionally biased region" description="Acidic residues" evidence="1">
    <location>
        <begin position="379"/>
        <end position="390"/>
    </location>
</feature>
<feature type="compositionally biased region" description="Basic and acidic residues" evidence="1">
    <location>
        <begin position="422"/>
        <end position="444"/>
    </location>
</feature>
<name>S8E201_FOMSC</name>
<dbReference type="PRINTS" id="PR00929">
    <property type="entry name" value="ATHOOK"/>
</dbReference>
<feature type="region of interest" description="Disordered" evidence="1">
    <location>
        <begin position="1"/>
        <end position="69"/>
    </location>
</feature>
<dbReference type="GO" id="GO:0003677">
    <property type="term" value="F:DNA binding"/>
    <property type="evidence" value="ECO:0007669"/>
    <property type="project" value="InterPro"/>
</dbReference>
<dbReference type="SMART" id="SM00384">
    <property type="entry name" value="AT_hook"/>
    <property type="match status" value="2"/>
</dbReference>
<feature type="compositionally biased region" description="Basic and acidic residues" evidence="1">
    <location>
        <begin position="318"/>
        <end position="327"/>
    </location>
</feature>
<dbReference type="OrthoDB" id="3245731at2759"/>
<dbReference type="AlphaFoldDB" id="S8E201"/>
<dbReference type="EMBL" id="KE504162">
    <property type="protein sequence ID" value="EPS98777.1"/>
    <property type="molecule type" value="Genomic_DNA"/>
</dbReference>
<evidence type="ECO:0000313" key="3">
    <source>
        <dbReference type="Proteomes" id="UP000015241"/>
    </source>
</evidence>
<evidence type="ECO:0000256" key="1">
    <source>
        <dbReference type="SAM" id="MobiDB-lite"/>
    </source>
</evidence>
<feature type="compositionally biased region" description="Polar residues" evidence="1">
    <location>
        <begin position="393"/>
        <end position="403"/>
    </location>
</feature>
<feature type="compositionally biased region" description="Acidic residues" evidence="1">
    <location>
        <begin position="289"/>
        <end position="303"/>
    </location>
</feature>
<gene>
    <name evidence="2" type="ORF">FOMPIDRAFT_1017482</name>
</gene>
<keyword evidence="3" id="KW-1185">Reference proteome</keyword>
<protein>
    <submittedName>
        <fullName evidence="2">Uncharacterized protein</fullName>
    </submittedName>
</protein>
<reference evidence="2 3" key="1">
    <citation type="journal article" date="2012" name="Science">
        <title>The Paleozoic origin of enzymatic lignin decomposition reconstructed from 31 fungal genomes.</title>
        <authorList>
            <person name="Floudas D."/>
            <person name="Binder M."/>
            <person name="Riley R."/>
            <person name="Barry K."/>
            <person name="Blanchette R.A."/>
            <person name="Henrissat B."/>
            <person name="Martinez A.T."/>
            <person name="Otillar R."/>
            <person name="Spatafora J.W."/>
            <person name="Yadav J.S."/>
            <person name="Aerts A."/>
            <person name="Benoit I."/>
            <person name="Boyd A."/>
            <person name="Carlson A."/>
            <person name="Copeland A."/>
            <person name="Coutinho P.M."/>
            <person name="de Vries R.P."/>
            <person name="Ferreira P."/>
            <person name="Findley K."/>
            <person name="Foster B."/>
            <person name="Gaskell J."/>
            <person name="Glotzer D."/>
            <person name="Gorecki P."/>
            <person name="Heitman J."/>
            <person name="Hesse C."/>
            <person name="Hori C."/>
            <person name="Igarashi K."/>
            <person name="Jurgens J.A."/>
            <person name="Kallen N."/>
            <person name="Kersten P."/>
            <person name="Kohler A."/>
            <person name="Kuees U."/>
            <person name="Kumar T.K.A."/>
            <person name="Kuo A."/>
            <person name="LaButti K."/>
            <person name="Larrondo L.F."/>
            <person name="Lindquist E."/>
            <person name="Ling A."/>
            <person name="Lombard V."/>
            <person name="Lucas S."/>
            <person name="Lundell T."/>
            <person name="Martin R."/>
            <person name="McLaughlin D.J."/>
            <person name="Morgenstern I."/>
            <person name="Morin E."/>
            <person name="Murat C."/>
            <person name="Nagy L.G."/>
            <person name="Nolan M."/>
            <person name="Ohm R.A."/>
            <person name="Patyshakuliyeva A."/>
            <person name="Rokas A."/>
            <person name="Ruiz-Duenas F.J."/>
            <person name="Sabat G."/>
            <person name="Salamov A."/>
            <person name="Samejima M."/>
            <person name="Schmutz J."/>
            <person name="Slot J.C."/>
            <person name="St John F."/>
            <person name="Stenlid J."/>
            <person name="Sun H."/>
            <person name="Sun S."/>
            <person name="Syed K."/>
            <person name="Tsang A."/>
            <person name="Wiebenga A."/>
            <person name="Young D."/>
            <person name="Pisabarro A."/>
            <person name="Eastwood D.C."/>
            <person name="Martin F."/>
            <person name="Cullen D."/>
            <person name="Grigoriev I.V."/>
            <person name="Hibbett D.S."/>
        </authorList>
    </citation>
    <scope>NUCLEOTIDE SEQUENCE</scope>
    <source>
        <strain evidence="3">FP-58527</strain>
    </source>
</reference>
<dbReference type="InterPro" id="IPR017956">
    <property type="entry name" value="AT_hook_DNA-bd_motif"/>
</dbReference>
<proteinExistence type="predicted"/>
<feature type="compositionally biased region" description="Pro residues" evidence="1">
    <location>
        <begin position="9"/>
        <end position="25"/>
    </location>
</feature>
<organism evidence="2 3">
    <name type="scientific">Fomitopsis schrenkii</name>
    <name type="common">Brown rot fungus</name>
    <dbReference type="NCBI Taxonomy" id="2126942"/>
    <lineage>
        <taxon>Eukaryota</taxon>
        <taxon>Fungi</taxon>
        <taxon>Dikarya</taxon>
        <taxon>Basidiomycota</taxon>
        <taxon>Agaricomycotina</taxon>
        <taxon>Agaricomycetes</taxon>
        <taxon>Polyporales</taxon>
        <taxon>Fomitopsis</taxon>
    </lineage>
</organism>
<feature type="compositionally biased region" description="Polar residues" evidence="1">
    <location>
        <begin position="38"/>
        <end position="53"/>
    </location>
</feature>
<feature type="compositionally biased region" description="Basic residues" evidence="1">
    <location>
        <begin position="404"/>
        <end position="413"/>
    </location>
</feature>